<reference evidence="1 2" key="1">
    <citation type="journal article" date="2023" name="Plants (Basel)">
        <title>Bridging the Gap: Combining Genomics and Transcriptomics Approaches to Understand Stylosanthes scabra, an Orphan Legume from the Brazilian Caatinga.</title>
        <authorList>
            <person name="Ferreira-Neto J.R.C."/>
            <person name="da Silva M.D."/>
            <person name="Binneck E."/>
            <person name="de Melo N.F."/>
            <person name="da Silva R.H."/>
            <person name="de Melo A.L.T.M."/>
            <person name="Pandolfi V."/>
            <person name="Bustamante F.O."/>
            <person name="Brasileiro-Vidal A.C."/>
            <person name="Benko-Iseppon A.M."/>
        </authorList>
    </citation>
    <scope>NUCLEOTIDE SEQUENCE [LARGE SCALE GENOMIC DNA]</scope>
    <source>
        <tissue evidence="1">Leaves</tissue>
    </source>
</reference>
<dbReference type="EMBL" id="JASCZI010181540">
    <property type="protein sequence ID" value="MED6184385.1"/>
    <property type="molecule type" value="Genomic_DNA"/>
</dbReference>
<evidence type="ECO:0000313" key="1">
    <source>
        <dbReference type="EMBL" id="MED6184385.1"/>
    </source>
</evidence>
<organism evidence="1 2">
    <name type="scientific">Stylosanthes scabra</name>
    <dbReference type="NCBI Taxonomy" id="79078"/>
    <lineage>
        <taxon>Eukaryota</taxon>
        <taxon>Viridiplantae</taxon>
        <taxon>Streptophyta</taxon>
        <taxon>Embryophyta</taxon>
        <taxon>Tracheophyta</taxon>
        <taxon>Spermatophyta</taxon>
        <taxon>Magnoliopsida</taxon>
        <taxon>eudicotyledons</taxon>
        <taxon>Gunneridae</taxon>
        <taxon>Pentapetalae</taxon>
        <taxon>rosids</taxon>
        <taxon>fabids</taxon>
        <taxon>Fabales</taxon>
        <taxon>Fabaceae</taxon>
        <taxon>Papilionoideae</taxon>
        <taxon>50 kb inversion clade</taxon>
        <taxon>dalbergioids sensu lato</taxon>
        <taxon>Dalbergieae</taxon>
        <taxon>Pterocarpus clade</taxon>
        <taxon>Stylosanthes</taxon>
    </lineage>
</organism>
<accession>A0ABU6WIL0</accession>
<comment type="caution">
    <text evidence="1">The sequence shown here is derived from an EMBL/GenBank/DDBJ whole genome shotgun (WGS) entry which is preliminary data.</text>
</comment>
<proteinExistence type="predicted"/>
<protein>
    <submittedName>
        <fullName evidence="1">Uncharacterized protein</fullName>
    </submittedName>
</protein>
<evidence type="ECO:0000313" key="2">
    <source>
        <dbReference type="Proteomes" id="UP001341840"/>
    </source>
</evidence>
<sequence>MVAWNNAAANASSSGHGSGFIFNSPAAAMSSPVMFGHGHFFLKGDPSVQKHPFVSCLNRFFFDPHGCRVNGSPPLSFTGRDPPSFYWVCRFFFRQLLRLSHTSTNSGCGGAYLSSVSSDSRH</sequence>
<dbReference type="Proteomes" id="UP001341840">
    <property type="component" value="Unassembled WGS sequence"/>
</dbReference>
<gene>
    <name evidence="1" type="ORF">PIB30_046991</name>
</gene>
<name>A0ABU6WIL0_9FABA</name>
<keyword evidence="2" id="KW-1185">Reference proteome</keyword>